<accession>A0A699WWQ5</accession>
<feature type="non-terminal residue" evidence="2">
    <location>
        <position position="109"/>
    </location>
</feature>
<feature type="non-terminal residue" evidence="2">
    <location>
        <position position="1"/>
    </location>
</feature>
<feature type="region of interest" description="Disordered" evidence="1">
    <location>
        <begin position="63"/>
        <end position="93"/>
    </location>
</feature>
<dbReference type="EMBL" id="BKCJ011779384">
    <property type="protein sequence ID" value="GFD52212.1"/>
    <property type="molecule type" value="Genomic_DNA"/>
</dbReference>
<feature type="compositionally biased region" description="Gly residues" evidence="1">
    <location>
        <begin position="64"/>
        <end position="75"/>
    </location>
</feature>
<evidence type="ECO:0000313" key="2">
    <source>
        <dbReference type="EMBL" id="GFD52212.1"/>
    </source>
</evidence>
<gene>
    <name evidence="2" type="ORF">Tci_924181</name>
</gene>
<reference evidence="2" key="1">
    <citation type="journal article" date="2019" name="Sci. Rep.">
        <title>Draft genome of Tanacetum cinerariifolium, the natural source of mosquito coil.</title>
        <authorList>
            <person name="Yamashiro T."/>
            <person name="Shiraishi A."/>
            <person name="Satake H."/>
            <person name="Nakayama K."/>
        </authorList>
    </citation>
    <scope>NUCLEOTIDE SEQUENCE</scope>
</reference>
<organism evidence="2">
    <name type="scientific">Tanacetum cinerariifolium</name>
    <name type="common">Dalmatian daisy</name>
    <name type="synonym">Chrysanthemum cinerariifolium</name>
    <dbReference type="NCBI Taxonomy" id="118510"/>
    <lineage>
        <taxon>Eukaryota</taxon>
        <taxon>Viridiplantae</taxon>
        <taxon>Streptophyta</taxon>
        <taxon>Embryophyta</taxon>
        <taxon>Tracheophyta</taxon>
        <taxon>Spermatophyta</taxon>
        <taxon>Magnoliopsida</taxon>
        <taxon>eudicotyledons</taxon>
        <taxon>Gunneridae</taxon>
        <taxon>Pentapetalae</taxon>
        <taxon>asterids</taxon>
        <taxon>campanulids</taxon>
        <taxon>Asterales</taxon>
        <taxon>Asteraceae</taxon>
        <taxon>Asteroideae</taxon>
        <taxon>Anthemideae</taxon>
        <taxon>Anthemidinae</taxon>
        <taxon>Tanacetum</taxon>
    </lineage>
</organism>
<protein>
    <submittedName>
        <fullName evidence="2">Uncharacterized protein</fullName>
    </submittedName>
</protein>
<sequence length="109" mass="11606">GGGEWHVWALGCELALWAGGRRGRSPWGGRGLCDGARAKVFDRRHPDYGAYPAAALWGVPRGRAPGGIGGAGRGGDGPDDEPPLARHLRQPNPPAQAQLLERVWLLAQR</sequence>
<name>A0A699WWQ5_TANCI</name>
<evidence type="ECO:0000256" key="1">
    <source>
        <dbReference type="SAM" id="MobiDB-lite"/>
    </source>
</evidence>
<comment type="caution">
    <text evidence="2">The sequence shown here is derived from an EMBL/GenBank/DDBJ whole genome shotgun (WGS) entry which is preliminary data.</text>
</comment>
<dbReference type="AlphaFoldDB" id="A0A699WWQ5"/>
<proteinExistence type="predicted"/>